<keyword evidence="14" id="KW-1185">Reference proteome</keyword>
<dbReference type="SUPFAM" id="SSF56726">
    <property type="entry name" value="DNA topoisomerase IV, alpha subunit"/>
    <property type="match status" value="1"/>
</dbReference>
<dbReference type="InterPro" id="IPR002815">
    <property type="entry name" value="Spo11/TopoVI_A"/>
</dbReference>
<evidence type="ECO:0000256" key="4">
    <source>
        <dbReference type="ARBA" id="ARBA00012895"/>
    </source>
</evidence>
<evidence type="ECO:0000256" key="1">
    <source>
        <dbReference type="ARBA" id="ARBA00000185"/>
    </source>
</evidence>
<proteinExistence type="inferred from homology"/>
<dbReference type="GO" id="GO:0000706">
    <property type="term" value="P:meiotic DNA double-strand break processing"/>
    <property type="evidence" value="ECO:0007669"/>
    <property type="project" value="TreeGrafter"/>
</dbReference>
<dbReference type="GO" id="GO:0046872">
    <property type="term" value="F:metal ion binding"/>
    <property type="evidence" value="ECO:0007669"/>
    <property type="project" value="UniProtKB-KW"/>
</dbReference>
<name>A0A1J1HXR4_9DIPT</name>
<dbReference type="STRING" id="568069.A0A1J1HXR4"/>
<dbReference type="PRINTS" id="PR01550">
    <property type="entry name" value="TOP6AFAMILY"/>
</dbReference>
<organism evidence="13 14">
    <name type="scientific">Clunio marinus</name>
    <dbReference type="NCBI Taxonomy" id="568069"/>
    <lineage>
        <taxon>Eukaryota</taxon>
        <taxon>Metazoa</taxon>
        <taxon>Ecdysozoa</taxon>
        <taxon>Arthropoda</taxon>
        <taxon>Hexapoda</taxon>
        <taxon>Insecta</taxon>
        <taxon>Pterygota</taxon>
        <taxon>Neoptera</taxon>
        <taxon>Endopterygota</taxon>
        <taxon>Diptera</taxon>
        <taxon>Nematocera</taxon>
        <taxon>Chironomoidea</taxon>
        <taxon>Chironomidae</taxon>
        <taxon>Clunio</taxon>
    </lineage>
</organism>
<dbReference type="EMBL" id="CVRI01000020">
    <property type="protein sequence ID" value="CRK91310.1"/>
    <property type="molecule type" value="Genomic_DNA"/>
</dbReference>
<evidence type="ECO:0000256" key="3">
    <source>
        <dbReference type="ARBA" id="ARBA00006559"/>
    </source>
</evidence>
<evidence type="ECO:0000259" key="11">
    <source>
        <dbReference type="Pfam" id="PF04406"/>
    </source>
</evidence>
<dbReference type="InterPro" id="IPR013049">
    <property type="entry name" value="Spo11/TopoVI_A_N"/>
</dbReference>
<keyword evidence="8 10" id="KW-0238">DNA-binding</keyword>
<dbReference type="OrthoDB" id="5377392at2759"/>
<feature type="domain" description="Topoisomerase 6 subunit A/Spo11 TOPRIM" evidence="12">
    <location>
        <begin position="463"/>
        <end position="590"/>
    </location>
</feature>
<feature type="active site" description="O-(5'-phospho-DNA)-tyrosine intermediate" evidence="10">
    <location>
        <position position="385"/>
    </location>
</feature>
<comment type="catalytic activity">
    <reaction evidence="1 10">
        <text>ATP-dependent breakage, passage and rejoining of double-stranded DNA.</text>
        <dbReference type="EC" id="5.6.2.2"/>
    </reaction>
</comment>
<comment type="similarity">
    <text evidence="3 10">Belongs to the TOP6A family.</text>
</comment>
<dbReference type="Pfam" id="PF04406">
    <property type="entry name" value="TP6A_N"/>
    <property type="match status" value="1"/>
</dbReference>
<dbReference type="GO" id="GO:0005524">
    <property type="term" value="F:ATP binding"/>
    <property type="evidence" value="ECO:0007669"/>
    <property type="project" value="InterPro"/>
</dbReference>
<evidence type="ECO:0000256" key="6">
    <source>
        <dbReference type="ARBA" id="ARBA00022842"/>
    </source>
</evidence>
<evidence type="ECO:0000313" key="13">
    <source>
        <dbReference type="EMBL" id="CRK91310.1"/>
    </source>
</evidence>
<accession>A0A1J1HXR4</accession>
<dbReference type="GO" id="GO:0000228">
    <property type="term" value="C:nuclear chromosome"/>
    <property type="evidence" value="ECO:0007669"/>
    <property type="project" value="TreeGrafter"/>
</dbReference>
<evidence type="ECO:0000256" key="8">
    <source>
        <dbReference type="ARBA" id="ARBA00023125"/>
    </source>
</evidence>
<dbReference type="InterPro" id="IPR036078">
    <property type="entry name" value="Spo11/TopoVI_A_sf"/>
</dbReference>
<feature type="non-terminal residue" evidence="13">
    <location>
        <position position="1"/>
    </location>
</feature>
<dbReference type="Gene3D" id="1.10.10.10">
    <property type="entry name" value="Winged helix-like DNA-binding domain superfamily/Winged helix DNA-binding domain"/>
    <property type="match status" value="1"/>
</dbReference>
<dbReference type="PANTHER" id="PTHR10848:SF0">
    <property type="entry name" value="MEIOTIC RECOMBINATION PROTEIN SPO11"/>
    <property type="match status" value="1"/>
</dbReference>
<dbReference type="CDD" id="cd00223">
    <property type="entry name" value="TOPRIM_TopoIIB_SPO"/>
    <property type="match status" value="1"/>
</dbReference>
<gene>
    <name evidence="13" type="ORF">CLUMA_CG004984</name>
</gene>
<dbReference type="GO" id="GO:0003918">
    <property type="term" value="F:DNA topoisomerase type II (double strand cut, ATP-hydrolyzing) activity"/>
    <property type="evidence" value="ECO:0007669"/>
    <property type="project" value="UniProtKB-UniRule"/>
</dbReference>
<dbReference type="GO" id="GO:0003677">
    <property type="term" value="F:DNA binding"/>
    <property type="evidence" value="ECO:0007669"/>
    <property type="project" value="UniProtKB-UniRule"/>
</dbReference>
<evidence type="ECO:0000256" key="2">
    <source>
        <dbReference type="ARBA" id="ARBA00001946"/>
    </source>
</evidence>
<evidence type="ECO:0000256" key="10">
    <source>
        <dbReference type="PROSITE-ProRule" id="PRU01385"/>
    </source>
</evidence>
<evidence type="ECO:0000256" key="5">
    <source>
        <dbReference type="ARBA" id="ARBA00022723"/>
    </source>
</evidence>
<evidence type="ECO:0000313" key="14">
    <source>
        <dbReference type="Proteomes" id="UP000183832"/>
    </source>
</evidence>
<evidence type="ECO:0000256" key="7">
    <source>
        <dbReference type="ARBA" id="ARBA00023029"/>
    </source>
</evidence>
<dbReference type="Proteomes" id="UP000183832">
    <property type="component" value="Unassembled WGS sequence"/>
</dbReference>
<keyword evidence="5" id="KW-0479">Metal-binding</keyword>
<keyword evidence="6" id="KW-0460">Magnesium</keyword>
<dbReference type="AlphaFoldDB" id="A0A1J1HXR4"/>
<dbReference type="InterPro" id="IPR036388">
    <property type="entry name" value="WH-like_DNA-bd_sf"/>
</dbReference>
<dbReference type="GO" id="GO:0042138">
    <property type="term" value="P:meiotic DNA double-strand break formation"/>
    <property type="evidence" value="ECO:0007669"/>
    <property type="project" value="TreeGrafter"/>
</dbReference>
<evidence type="ECO:0000259" key="12">
    <source>
        <dbReference type="Pfam" id="PF21180"/>
    </source>
</evidence>
<keyword evidence="7 10" id="KW-0799">Topoisomerase</keyword>
<evidence type="ECO:0000256" key="9">
    <source>
        <dbReference type="ARBA" id="ARBA00023235"/>
    </source>
</evidence>
<protein>
    <recommendedName>
        <fullName evidence="4">DNA topoisomerase (ATP-hydrolyzing)</fullName>
        <ecNumber evidence="4">5.6.2.2</ecNumber>
    </recommendedName>
</protein>
<dbReference type="PROSITE" id="PS52041">
    <property type="entry name" value="TOPO_IIB"/>
    <property type="match status" value="1"/>
</dbReference>
<dbReference type="PANTHER" id="PTHR10848">
    <property type="entry name" value="MEIOTIC RECOMBINATION PROTEIN SPO11"/>
    <property type="match status" value="1"/>
</dbReference>
<feature type="domain" description="Spo11/DNA topoisomerase VI subunit A N-terminal" evidence="11">
    <location>
        <begin position="356"/>
        <end position="417"/>
    </location>
</feature>
<dbReference type="InterPro" id="IPR034136">
    <property type="entry name" value="TOPRIM_Topo6A/Spo11"/>
</dbReference>
<comment type="cofactor">
    <cofactor evidence="2">
        <name>Mg(2+)</name>
        <dbReference type="ChEBI" id="CHEBI:18420"/>
    </cofactor>
</comment>
<dbReference type="GO" id="GO:0007131">
    <property type="term" value="P:reciprocal meiotic recombination"/>
    <property type="evidence" value="ECO:0007669"/>
    <property type="project" value="TreeGrafter"/>
</dbReference>
<keyword evidence="9 10" id="KW-0413">Isomerase</keyword>
<dbReference type="Pfam" id="PF21180">
    <property type="entry name" value="TOP6A-Spo11_Toprim"/>
    <property type="match status" value="1"/>
</dbReference>
<sequence length="601" mass="68457">KCGVSEIGQELLLESVTKVQYLNAASLASKTAKPLDRLPIPKLRLDSEDLGSGPPSELTLDESFLPKKCRNGNLETTLMQREKLNVSTAYKTRYILKTNQCLIENFYKVLKISDWNAVASNMIELMEPNFDYLHSHLNFQKHVSVGRVDQEIEYEDCDNIQESLKEIKKSFQSPSFISSTPNNSFNALTSKISSSPKVDSKVDSFLESFERTAGENVSDYNLLLNNSMIMLSNIDIQEEVPRNKSSETQNAIEGFTNESQNSPIPDLDEIKTKLDQEEFSQKNPIITEARKAGILNQIEEINLQLLEAMTQQKPIVLKVRKIKSWHDCTMSNDVLSPKETNIEMKSISFGNKLSEKTFTIVTVVLCEIYKMLQRNLTCTKRELYYRDVELFKSQVNVNKALDTICSMLNVQEFELGIFSSSKGLVAGDLKVIIENETFDCSTTTQMIPQNPSAIKNFETNANYVLIVEKDTVFQRLISDNIFQRIEDRIILITAKGYPDVNTRIFLKKMSSILKLPMYIIVDADPHGFEIMCTYKFGSMMKVRNSEQLAVPSIEWIGIHPSDIEGQDIVKCCLSEADLKKVDELLQRPYINCLMQLFNYNQ</sequence>
<dbReference type="Gene3D" id="3.40.1360.10">
    <property type="match status" value="1"/>
</dbReference>
<reference evidence="13 14" key="1">
    <citation type="submission" date="2015-04" db="EMBL/GenBank/DDBJ databases">
        <authorList>
            <person name="Syromyatnikov M.Y."/>
            <person name="Popov V.N."/>
        </authorList>
    </citation>
    <scope>NUCLEOTIDE SEQUENCE [LARGE SCALE GENOMIC DNA]</scope>
</reference>
<dbReference type="EC" id="5.6.2.2" evidence="4"/>